<dbReference type="InterPro" id="IPR050855">
    <property type="entry name" value="NDM-1-like"/>
</dbReference>
<organism evidence="2">
    <name type="scientific">marine sediment metagenome</name>
    <dbReference type="NCBI Taxonomy" id="412755"/>
    <lineage>
        <taxon>unclassified sequences</taxon>
        <taxon>metagenomes</taxon>
        <taxon>ecological metagenomes</taxon>
    </lineage>
</organism>
<evidence type="ECO:0000259" key="1">
    <source>
        <dbReference type="SMART" id="SM00849"/>
    </source>
</evidence>
<sequence>MKAKSSDTNLSSINVGNFLNTWVYKDEKMCFLVDPGPTISINSLQRDLEQLKIGKNDLDYILLTHPHIDHGGGTGNLLSFFPHSKVICHPKGIKHLINPKKLWEGSLKVLGKAAEFYGKIEPVPEDRIQFQKSIYNGLVRVVETPGHSPHHQSYLFKNILFVGEACGHNYSSEETIFIRPATPPTFDYDIYLSSIQKLLNLDLTGFKICFPHFGMRDNAAMMIKIAHDQIKTWLKVINSLYDKKKQSNFMELLFAELLRADKIYSNLKFLDKEIQSREPFIMKQSVAGIIGYMEKKRKVNNNYEAHLK</sequence>
<name>A0A0F9L435_9ZZZZ</name>
<accession>A0A0F9L435</accession>
<dbReference type="InterPro" id="IPR001279">
    <property type="entry name" value="Metallo-B-lactamas"/>
</dbReference>
<dbReference type="Gene3D" id="3.60.15.10">
    <property type="entry name" value="Ribonuclease Z/Hydroxyacylglutathione hydrolase-like"/>
    <property type="match status" value="1"/>
</dbReference>
<protein>
    <recommendedName>
        <fullName evidence="1">Metallo-beta-lactamase domain-containing protein</fullName>
    </recommendedName>
</protein>
<dbReference type="PANTHER" id="PTHR42951:SF4">
    <property type="entry name" value="ACYL-COENZYME A THIOESTERASE MBLAC2"/>
    <property type="match status" value="1"/>
</dbReference>
<dbReference type="EMBL" id="LAZR01007946">
    <property type="protein sequence ID" value="KKM81896.1"/>
    <property type="molecule type" value="Genomic_DNA"/>
</dbReference>
<proteinExistence type="predicted"/>
<dbReference type="PANTHER" id="PTHR42951">
    <property type="entry name" value="METALLO-BETA-LACTAMASE DOMAIN-CONTAINING"/>
    <property type="match status" value="1"/>
</dbReference>
<dbReference type="CDD" id="cd07726">
    <property type="entry name" value="ST1585-like_MBL-fold"/>
    <property type="match status" value="1"/>
</dbReference>
<dbReference type="SMART" id="SM00849">
    <property type="entry name" value="Lactamase_B"/>
    <property type="match status" value="1"/>
</dbReference>
<dbReference type="Pfam" id="PF00753">
    <property type="entry name" value="Lactamase_B"/>
    <property type="match status" value="1"/>
</dbReference>
<evidence type="ECO:0000313" key="2">
    <source>
        <dbReference type="EMBL" id="KKM81896.1"/>
    </source>
</evidence>
<gene>
    <name evidence="2" type="ORF">LCGC14_1325200</name>
</gene>
<dbReference type="InterPro" id="IPR036866">
    <property type="entry name" value="RibonucZ/Hydroxyglut_hydro"/>
</dbReference>
<comment type="caution">
    <text evidence="2">The sequence shown here is derived from an EMBL/GenBank/DDBJ whole genome shotgun (WGS) entry which is preliminary data.</text>
</comment>
<dbReference type="SUPFAM" id="SSF56281">
    <property type="entry name" value="Metallo-hydrolase/oxidoreductase"/>
    <property type="match status" value="1"/>
</dbReference>
<reference evidence="2" key="1">
    <citation type="journal article" date="2015" name="Nature">
        <title>Complex archaea that bridge the gap between prokaryotes and eukaryotes.</title>
        <authorList>
            <person name="Spang A."/>
            <person name="Saw J.H."/>
            <person name="Jorgensen S.L."/>
            <person name="Zaremba-Niedzwiedzka K."/>
            <person name="Martijn J."/>
            <person name="Lind A.E."/>
            <person name="van Eijk R."/>
            <person name="Schleper C."/>
            <person name="Guy L."/>
            <person name="Ettema T.J."/>
        </authorList>
    </citation>
    <scope>NUCLEOTIDE SEQUENCE</scope>
</reference>
<dbReference type="AlphaFoldDB" id="A0A0F9L435"/>
<feature type="domain" description="Metallo-beta-lactamase" evidence="1">
    <location>
        <begin position="18"/>
        <end position="212"/>
    </location>
</feature>
<dbReference type="InterPro" id="IPR037482">
    <property type="entry name" value="ST1585_MBL-fold"/>
</dbReference>